<gene>
    <name evidence="1" type="ORF">RPERSI_LOCUS30831</name>
</gene>
<keyword evidence="2" id="KW-1185">Reference proteome</keyword>
<evidence type="ECO:0000313" key="1">
    <source>
        <dbReference type="EMBL" id="CAG8838858.1"/>
    </source>
</evidence>
<proteinExistence type="predicted"/>
<dbReference type="EMBL" id="CAJVQC010121890">
    <property type="protein sequence ID" value="CAG8838858.1"/>
    <property type="molecule type" value="Genomic_DNA"/>
</dbReference>
<accession>A0ACA9SHT4</accession>
<name>A0ACA9SHT4_9GLOM</name>
<feature type="non-terminal residue" evidence="1">
    <location>
        <position position="200"/>
    </location>
</feature>
<evidence type="ECO:0000313" key="2">
    <source>
        <dbReference type="Proteomes" id="UP000789920"/>
    </source>
</evidence>
<dbReference type="Proteomes" id="UP000789920">
    <property type="component" value="Unassembled WGS sequence"/>
</dbReference>
<organism evidence="1 2">
    <name type="scientific">Racocetra persica</name>
    <dbReference type="NCBI Taxonomy" id="160502"/>
    <lineage>
        <taxon>Eukaryota</taxon>
        <taxon>Fungi</taxon>
        <taxon>Fungi incertae sedis</taxon>
        <taxon>Mucoromycota</taxon>
        <taxon>Glomeromycotina</taxon>
        <taxon>Glomeromycetes</taxon>
        <taxon>Diversisporales</taxon>
        <taxon>Gigasporaceae</taxon>
        <taxon>Racocetra</taxon>
    </lineage>
</organism>
<feature type="non-terminal residue" evidence="1">
    <location>
        <position position="1"/>
    </location>
</feature>
<sequence>GTGIITTFPPSEQINYFKGDLDYENVYKVLLRSLEKNTLFIMSTEEARALVDQAIKLQKEYAAIKIAVYNALRLQPNASVDDMLNEVPILCIQYFHNNFDEQVVKDIIELVKTIYGNFPGVKLSVNQRKFLSLFFERLDNDKVWDVVRKTEGLEFVQYPLEKIIESLALLNTRCKSTNGFKHKTNGNKKTRPSQEIRLNI</sequence>
<reference evidence="1" key="1">
    <citation type="submission" date="2021-06" db="EMBL/GenBank/DDBJ databases">
        <authorList>
            <person name="Kallberg Y."/>
            <person name="Tangrot J."/>
            <person name="Rosling A."/>
        </authorList>
    </citation>
    <scope>NUCLEOTIDE SEQUENCE</scope>
    <source>
        <strain evidence="1">MA461A</strain>
    </source>
</reference>
<protein>
    <submittedName>
        <fullName evidence="1">31149_t:CDS:1</fullName>
    </submittedName>
</protein>
<comment type="caution">
    <text evidence="1">The sequence shown here is derived from an EMBL/GenBank/DDBJ whole genome shotgun (WGS) entry which is preliminary data.</text>
</comment>